<accession>A0A0B6YVI8</accession>
<organism evidence="2">
    <name type="scientific">Arion vulgaris</name>
    <dbReference type="NCBI Taxonomy" id="1028688"/>
    <lineage>
        <taxon>Eukaryota</taxon>
        <taxon>Metazoa</taxon>
        <taxon>Spiralia</taxon>
        <taxon>Lophotrochozoa</taxon>
        <taxon>Mollusca</taxon>
        <taxon>Gastropoda</taxon>
        <taxon>Heterobranchia</taxon>
        <taxon>Euthyneura</taxon>
        <taxon>Panpulmonata</taxon>
        <taxon>Eupulmonata</taxon>
        <taxon>Stylommatophora</taxon>
        <taxon>Helicina</taxon>
        <taxon>Arionoidea</taxon>
        <taxon>Arionidae</taxon>
        <taxon>Arion</taxon>
    </lineage>
</organism>
<evidence type="ECO:0000256" key="1">
    <source>
        <dbReference type="SAM" id="MobiDB-lite"/>
    </source>
</evidence>
<feature type="region of interest" description="Disordered" evidence="1">
    <location>
        <begin position="1"/>
        <end position="64"/>
    </location>
</feature>
<gene>
    <name evidence="2" type="primary">ORF37408</name>
</gene>
<feature type="non-terminal residue" evidence="2">
    <location>
        <position position="1"/>
    </location>
</feature>
<feature type="compositionally biased region" description="Basic and acidic residues" evidence="1">
    <location>
        <begin position="1"/>
        <end position="59"/>
    </location>
</feature>
<evidence type="ECO:0000313" key="2">
    <source>
        <dbReference type="EMBL" id="CEK59786.1"/>
    </source>
</evidence>
<feature type="non-terminal residue" evidence="2">
    <location>
        <position position="78"/>
    </location>
</feature>
<name>A0A0B6YVI8_9EUPU</name>
<reference evidence="2" key="1">
    <citation type="submission" date="2014-12" db="EMBL/GenBank/DDBJ databases">
        <title>Insight into the proteome of Arion vulgaris.</title>
        <authorList>
            <person name="Aradska J."/>
            <person name="Bulat T."/>
            <person name="Smidak R."/>
            <person name="Sarate P."/>
            <person name="Gangsoo J."/>
            <person name="Sialana F."/>
            <person name="Bilban M."/>
            <person name="Lubec G."/>
        </authorList>
    </citation>
    <scope>NUCLEOTIDE SEQUENCE</scope>
    <source>
        <tissue evidence="2">Skin</tissue>
    </source>
</reference>
<proteinExistence type="predicted"/>
<protein>
    <submittedName>
        <fullName evidence="2">Uncharacterized protein</fullName>
    </submittedName>
</protein>
<dbReference type="EMBL" id="HACG01012921">
    <property type="protein sequence ID" value="CEK59786.1"/>
    <property type="molecule type" value="Transcribed_RNA"/>
</dbReference>
<sequence>ENRHVENSNNETRRENKKMERSDKDGLYDNKSVADNHVSTERRVDETTNDGEKAERTTDETSENLALQKDLTILEENM</sequence>
<dbReference type="AlphaFoldDB" id="A0A0B6YVI8"/>